<dbReference type="EMBL" id="JBHTMP010000001">
    <property type="protein sequence ID" value="MFD1319782.1"/>
    <property type="molecule type" value="Genomic_DNA"/>
</dbReference>
<dbReference type="RefSeq" id="WP_377566090.1">
    <property type="nucleotide sequence ID" value="NZ_JBHTMP010000001.1"/>
</dbReference>
<comment type="caution">
    <text evidence="2">The sequence shown here is derived from an EMBL/GenBank/DDBJ whole genome shotgun (WGS) entry which is preliminary data.</text>
</comment>
<accession>A0ABW3Y5T0</accession>
<proteinExistence type="predicted"/>
<name>A0ABW3Y5T0_9ACTN</name>
<feature type="signal peptide" evidence="1">
    <location>
        <begin position="1"/>
        <end position="33"/>
    </location>
</feature>
<feature type="chain" id="PRO_5045221924" evidence="1">
    <location>
        <begin position="34"/>
        <end position="86"/>
    </location>
</feature>
<sequence>MAEISGRPRIRALVTAAAVAGGLVLGMASPAHADYRSPLYHSLSACNAARPAYASSWTSPGPCWAVYYWVNGQKRTGWYFTVKTRS</sequence>
<dbReference type="Proteomes" id="UP001597260">
    <property type="component" value="Unassembled WGS sequence"/>
</dbReference>
<organism evidence="2 3">
    <name type="scientific">Micromonospora sonneratiae</name>
    <dbReference type="NCBI Taxonomy" id="1184706"/>
    <lineage>
        <taxon>Bacteria</taxon>
        <taxon>Bacillati</taxon>
        <taxon>Actinomycetota</taxon>
        <taxon>Actinomycetes</taxon>
        <taxon>Micromonosporales</taxon>
        <taxon>Micromonosporaceae</taxon>
        <taxon>Micromonospora</taxon>
    </lineage>
</organism>
<keyword evidence="1" id="KW-0732">Signal</keyword>
<evidence type="ECO:0000313" key="2">
    <source>
        <dbReference type="EMBL" id="MFD1319782.1"/>
    </source>
</evidence>
<reference evidence="3" key="1">
    <citation type="journal article" date="2019" name="Int. J. Syst. Evol. Microbiol.">
        <title>The Global Catalogue of Microorganisms (GCM) 10K type strain sequencing project: providing services to taxonomists for standard genome sequencing and annotation.</title>
        <authorList>
            <consortium name="The Broad Institute Genomics Platform"/>
            <consortium name="The Broad Institute Genome Sequencing Center for Infectious Disease"/>
            <person name="Wu L."/>
            <person name="Ma J."/>
        </authorList>
    </citation>
    <scope>NUCLEOTIDE SEQUENCE [LARGE SCALE GENOMIC DNA]</scope>
    <source>
        <strain evidence="3">JCM 31037</strain>
    </source>
</reference>
<evidence type="ECO:0000313" key="3">
    <source>
        <dbReference type="Proteomes" id="UP001597260"/>
    </source>
</evidence>
<evidence type="ECO:0000256" key="1">
    <source>
        <dbReference type="SAM" id="SignalP"/>
    </source>
</evidence>
<keyword evidence="3" id="KW-1185">Reference proteome</keyword>
<protein>
    <submittedName>
        <fullName evidence="2">Uncharacterized protein</fullName>
    </submittedName>
</protein>
<gene>
    <name evidence="2" type="ORF">ACFQ4H_01625</name>
</gene>